<feature type="transmembrane region" description="Helical" evidence="8">
    <location>
        <begin position="129"/>
        <end position="152"/>
    </location>
</feature>
<dbReference type="GO" id="GO:0016020">
    <property type="term" value="C:membrane"/>
    <property type="evidence" value="ECO:0007669"/>
    <property type="project" value="UniProtKB-SubCell"/>
</dbReference>
<dbReference type="FunFam" id="1.20.1740.10:FF:000001">
    <property type="entry name" value="Amino acid permease"/>
    <property type="match status" value="1"/>
</dbReference>
<keyword evidence="11" id="KW-1185">Reference proteome</keyword>
<feature type="transmembrane region" description="Helical" evidence="8">
    <location>
        <begin position="339"/>
        <end position="360"/>
    </location>
</feature>
<organism evidence="10 11">
    <name type="scientific">Saccharopolyspora elongata</name>
    <dbReference type="NCBI Taxonomy" id="2530387"/>
    <lineage>
        <taxon>Bacteria</taxon>
        <taxon>Bacillati</taxon>
        <taxon>Actinomycetota</taxon>
        <taxon>Actinomycetes</taxon>
        <taxon>Pseudonocardiales</taxon>
        <taxon>Pseudonocardiaceae</taxon>
        <taxon>Saccharopolyspora</taxon>
    </lineage>
</organism>
<feature type="domain" description="Amino acid permease/ SLC12A" evidence="9">
    <location>
        <begin position="27"/>
        <end position="455"/>
    </location>
</feature>
<dbReference type="Pfam" id="PF00324">
    <property type="entry name" value="AA_permease"/>
    <property type="match status" value="1"/>
</dbReference>
<feature type="transmembrane region" description="Helical" evidence="8">
    <location>
        <begin position="435"/>
        <end position="453"/>
    </location>
</feature>
<keyword evidence="7 8" id="KW-0472">Membrane</keyword>
<feature type="transmembrane region" description="Helical" evidence="8">
    <location>
        <begin position="408"/>
        <end position="429"/>
    </location>
</feature>
<sequence>MMLENTAQHEAETQEEPRLGNALRQRHVTMISLGGIIGAGLFVGSSAGIANIGPAATVTYALAGLIVLLVMRMIGEMAVALPDVGTFTEYVRTSLGNLSGFTAGWLYWYFFVIVVAVEAVAGAELLQRWIPVPMWALALALVIIMTAVNLITVKSYGETEFWFASIKVGAIIVFMAVAASYALGWTSGTGPTTSNLVNDGGFMPNGLTAVLAGIPTVIFAICGAEIATIAAAESSEPARSVAKMTRSVIARVLTFYVGSVFLIVCVVPWREIVPGTSPFVAALDRMHVPASGEIMNIIVVVAVLSCMNSAVYVSSRVLFSLSTHGDAPRSFSRLSHTRVPTRAVLAGGAVGYVAIGAAVFSPDGLFAFLVNASGAIMLLIYLLVGFAQLRLRRRMQREGRELSLKMWLFPWLTIAVILSIVVVLGMMAAQPGLSVQFFTSLASVVVVLAGYVVRKKVLQNRSGASPM</sequence>
<comment type="similarity">
    <text evidence="2">Belongs to the amino acid-polyamine-organocation (APC) superfamily. Amino acid transporter (AAT) (TC 2.A.3.1) family.</text>
</comment>
<keyword evidence="6 8" id="KW-1133">Transmembrane helix</keyword>
<dbReference type="PANTHER" id="PTHR43495">
    <property type="entry name" value="GABA PERMEASE"/>
    <property type="match status" value="1"/>
</dbReference>
<keyword evidence="5" id="KW-0029">Amino-acid transport</keyword>
<evidence type="ECO:0000256" key="8">
    <source>
        <dbReference type="SAM" id="Phobius"/>
    </source>
</evidence>
<dbReference type="GO" id="GO:0006865">
    <property type="term" value="P:amino acid transport"/>
    <property type="evidence" value="ECO:0007669"/>
    <property type="project" value="UniProtKB-KW"/>
</dbReference>
<name>A0A4R4XU32_9PSEU</name>
<reference evidence="10 11" key="1">
    <citation type="submission" date="2019-03" db="EMBL/GenBank/DDBJ databases">
        <title>Draft genome sequences of novel Actinobacteria.</title>
        <authorList>
            <person name="Sahin N."/>
            <person name="Ay H."/>
            <person name="Saygin H."/>
        </authorList>
    </citation>
    <scope>NUCLEOTIDE SEQUENCE [LARGE SCALE GENOMIC DNA]</scope>
    <source>
        <strain evidence="10 11">7K502</strain>
    </source>
</reference>
<evidence type="ECO:0000256" key="2">
    <source>
        <dbReference type="ARBA" id="ARBA00008583"/>
    </source>
</evidence>
<evidence type="ECO:0000313" key="10">
    <source>
        <dbReference type="EMBL" id="TDD34112.1"/>
    </source>
</evidence>
<dbReference type="EMBL" id="SMKW01000149">
    <property type="protein sequence ID" value="TDD34112.1"/>
    <property type="molecule type" value="Genomic_DNA"/>
</dbReference>
<feature type="transmembrane region" description="Helical" evidence="8">
    <location>
        <begin position="55"/>
        <end position="74"/>
    </location>
</feature>
<evidence type="ECO:0000256" key="7">
    <source>
        <dbReference type="ARBA" id="ARBA00023136"/>
    </source>
</evidence>
<dbReference type="PANTHER" id="PTHR43495:SF5">
    <property type="entry name" value="GAMMA-AMINOBUTYRIC ACID PERMEASE"/>
    <property type="match status" value="1"/>
</dbReference>
<evidence type="ECO:0000256" key="1">
    <source>
        <dbReference type="ARBA" id="ARBA00004141"/>
    </source>
</evidence>
<feature type="transmembrane region" description="Helical" evidence="8">
    <location>
        <begin position="366"/>
        <end position="387"/>
    </location>
</feature>
<proteinExistence type="inferred from homology"/>
<evidence type="ECO:0000256" key="5">
    <source>
        <dbReference type="ARBA" id="ARBA00022970"/>
    </source>
</evidence>
<gene>
    <name evidence="10" type="ORF">E1288_44825</name>
</gene>
<evidence type="ECO:0000256" key="6">
    <source>
        <dbReference type="ARBA" id="ARBA00022989"/>
    </source>
</evidence>
<feature type="transmembrane region" description="Helical" evidence="8">
    <location>
        <begin position="206"/>
        <end position="227"/>
    </location>
</feature>
<dbReference type="Gene3D" id="1.20.1740.10">
    <property type="entry name" value="Amino acid/polyamine transporter I"/>
    <property type="match status" value="1"/>
</dbReference>
<dbReference type="GO" id="GO:0055085">
    <property type="term" value="P:transmembrane transport"/>
    <property type="evidence" value="ECO:0007669"/>
    <property type="project" value="InterPro"/>
</dbReference>
<comment type="subcellular location">
    <subcellularLocation>
        <location evidence="1">Membrane</location>
        <topology evidence="1">Multi-pass membrane protein</topology>
    </subcellularLocation>
</comment>
<evidence type="ECO:0000256" key="4">
    <source>
        <dbReference type="ARBA" id="ARBA00022692"/>
    </source>
</evidence>
<feature type="transmembrane region" description="Helical" evidence="8">
    <location>
        <begin position="95"/>
        <end position="117"/>
    </location>
</feature>
<feature type="transmembrane region" description="Helical" evidence="8">
    <location>
        <begin position="164"/>
        <end position="186"/>
    </location>
</feature>
<feature type="transmembrane region" description="Helical" evidence="8">
    <location>
        <begin position="28"/>
        <end position="49"/>
    </location>
</feature>
<protein>
    <submittedName>
        <fullName evidence="10">Amino acid permease</fullName>
    </submittedName>
</protein>
<evidence type="ECO:0000259" key="9">
    <source>
        <dbReference type="Pfam" id="PF00324"/>
    </source>
</evidence>
<dbReference type="Proteomes" id="UP000294947">
    <property type="component" value="Unassembled WGS sequence"/>
</dbReference>
<evidence type="ECO:0000256" key="3">
    <source>
        <dbReference type="ARBA" id="ARBA00022448"/>
    </source>
</evidence>
<dbReference type="PIRSF" id="PIRSF006060">
    <property type="entry name" value="AA_transporter"/>
    <property type="match status" value="1"/>
</dbReference>
<feature type="transmembrane region" description="Helical" evidence="8">
    <location>
        <begin position="294"/>
        <end position="319"/>
    </location>
</feature>
<keyword evidence="3" id="KW-0813">Transport</keyword>
<feature type="transmembrane region" description="Helical" evidence="8">
    <location>
        <begin position="248"/>
        <end position="269"/>
    </location>
</feature>
<accession>A0A4R4XU32</accession>
<dbReference type="InterPro" id="IPR004841">
    <property type="entry name" value="AA-permease/SLC12A_dom"/>
</dbReference>
<evidence type="ECO:0000313" key="11">
    <source>
        <dbReference type="Proteomes" id="UP000294947"/>
    </source>
</evidence>
<keyword evidence="4 8" id="KW-0812">Transmembrane</keyword>
<dbReference type="AlphaFoldDB" id="A0A4R4XU32"/>
<dbReference type="OrthoDB" id="5297508at2"/>
<comment type="caution">
    <text evidence="10">The sequence shown here is derived from an EMBL/GenBank/DDBJ whole genome shotgun (WGS) entry which is preliminary data.</text>
</comment>